<keyword evidence="3 6" id="KW-0812">Transmembrane</keyword>
<feature type="transmembrane region" description="Helical" evidence="6">
    <location>
        <begin position="112"/>
        <end position="133"/>
    </location>
</feature>
<gene>
    <name evidence="8" type="ORF">BV133_2147</name>
</gene>
<feature type="transmembrane region" description="Helical" evidence="6">
    <location>
        <begin position="296"/>
        <end position="315"/>
    </location>
</feature>
<dbReference type="PANTHER" id="PTHR43124:SF3">
    <property type="entry name" value="CHLORAMPHENICOL EFFLUX PUMP RV0191"/>
    <property type="match status" value="1"/>
</dbReference>
<feature type="transmembrane region" description="Helical" evidence="6">
    <location>
        <begin position="392"/>
        <end position="413"/>
    </location>
</feature>
<dbReference type="KEGG" id="bvr:BVIR_2562"/>
<evidence type="ECO:0000256" key="3">
    <source>
        <dbReference type="ARBA" id="ARBA00022692"/>
    </source>
</evidence>
<keyword evidence="5 6" id="KW-0472">Membrane</keyword>
<dbReference type="InterPro" id="IPR011701">
    <property type="entry name" value="MFS"/>
</dbReference>
<feature type="transmembrane region" description="Helical" evidence="6">
    <location>
        <begin position="12"/>
        <end position="31"/>
    </location>
</feature>
<sequence>MLEGRPDTGMARLPVLTVVALVATCAGIYVASQFLRNSVGVIAPDLARELTLSASEIGLLSSLFFLVFAGAQVPLGIALDRFGPKACILASVSLAVAGALLFATAGSFAELLVARLLMGLGCAALLMAPLALYARWFPPDRFATLLGIQIGVGNLGTVIATAPLAYATAAVGWRNPFLVVAALVAVAAVLVAVVVRDNPPGRRVAPKRESLADSVAGVAQAIRTKDAWRLFLLHTSGYAMYATVLGLWGGPYLTHVHGFELAQRGNMLLLLAATQIVGSILWGFSDRVFGSYRVPTMLGTIGSAALLLFLAASGPLSDTGLMVWFAAFGLVAAFPPVMMAHGKSLFPLHLVGRGITLMNLANMGGVFVWQALTGVVMDLFPASGGTYPVTAYHTVFALLACTALVLTAIYAGARDPRREP</sequence>
<dbReference type="EMBL" id="AP014854">
    <property type="protein sequence ID" value="BAR99740.1"/>
    <property type="molecule type" value="Genomic_DNA"/>
</dbReference>
<organism evidence="8">
    <name type="scientific">Blastochloris viridis</name>
    <name type="common">Rhodopseudomonas viridis</name>
    <dbReference type="NCBI Taxonomy" id="1079"/>
    <lineage>
        <taxon>Bacteria</taxon>
        <taxon>Pseudomonadati</taxon>
        <taxon>Pseudomonadota</taxon>
        <taxon>Alphaproteobacteria</taxon>
        <taxon>Hyphomicrobiales</taxon>
        <taxon>Blastochloridaceae</taxon>
        <taxon>Blastochloris</taxon>
    </lineage>
</organism>
<evidence type="ECO:0000256" key="2">
    <source>
        <dbReference type="ARBA" id="ARBA00022475"/>
    </source>
</evidence>
<feature type="transmembrane region" description="Helical" evidence="6">
    <location>
        <begin position="57"/>
        <end position="79"/>
    </location>
</feature>
<evidence type="ECO:0000256" key="6">
    <source>
        <dbReference type="SAM" id="Phobius"/>
    </source>
</evidence>
<feature type="transmembrane region" description="Helical" evidence="6">
    <location>
        <begin position="177"/>
        <end position="195"/>
    </location>
</feature>
<dbReference type="GO" id="GO:0022857">
    <property type="term" value="F:transmembrane transporter activity"/>
    <property type="evidence" value="ECO:0007669"/>
    <property type="project" value="InterPro"/>
</dbReference>
<feature type="transmembrane region" description="Helical" evidence="6">
    <location>
        <begin position="350"/>
        <end position="372"/>
    </location>
</feature>
<name>A0A182D2N2_BLAVI</name>
<feature type="transmembrane region" description="Helical" evidence="6">
    <location>
        <begin position="230"/>
        <end position="253"/>
    </location>
</feature>
<evidence type="ECO:0000313" key="8">
    <source>
        <dbReference type="EMBL" id="BAR99740.1"/>
    </source>
</evidence>
<evidence type="ECO:0000256" key="4">
    <source>
        <dbReference type="ARBA" id="ARBA00022989"/>
    </source>
</evidence>
<proteinExistence type="predicted"/>
<evidence type="ECO:0000256" key="5">
    <source>
        <dbReference type="ARBA" id="ARBA00023136"/>
    </source>
</evidence>
<dbReference type="PROSITE" id="PS50850">
    <property type="entry name" value="MFS"/>
    <property type="match status" value="1"/>
</dbReference>
<keyword evidence="4 6" id="KW-1133">Transmembrane helix</keyword>
<evidence type="ECO:0000256" key="1">
    <source>
        <dbReference type="ARBA" id="ARBA00004651"/>
    </source>
</evidence>
<keyword evidence="2" id="KW-1003">Cell membrane</keyword>
<dbReference type="RefSeq" id="WP_145911972.1">
    <property type="nucleotide sequence ID" value="NZ_AP014854.2"/>
</dbReference>
<dbReference type="AlphaFoldDB" id="A0A182D2N2"/>
<dbReference type="Pfam" id="PF07690">
    <property type="entry name" value="MFS_1"/>
    <property type="match status" value="1"/>
</dbReference>
<evidence type="ECO:0000259" key="7">
    <source>
        <dbReference type="PROSITE" id="PS50850"/>
    </source>
</evidence>
<dbReference type="GO" id="GO:0005886">
    <property type="term" value="C:plasma membrane"/>
    <property type="evidence" value="ECO:0007669"/>
    <property type="project" value="UniProtKB-SubCell"/>
</dbReference>
<dbReference type="InterPro" id="IPR036259">
    <property type="entry name" value="MFS_trans_sf"/>
</dbReference>
<dbReference type="InterPro" id="IPR020846">
    <property type="entry name" value="MFS_dom"/>
</dbReference>
<feature type="domain" description="Major facilitator superfamily (MFS) profile" evidence="7">
    <location>
        <begin position="15"/>
        <end position="418"/>
    </location>
</feature>
<dbReference type="InterPro" id="IPR050189">
    <property type="entry name" value="MFS_Efflux_Transporters"/>
</dbReference>
<feature type="transmembrane region" description="Helical" evidence="6">
    <location>
        <begin position="265"/>
        <end position="284"/>
    </location>
</feature>
<accession>A0A182D2N2</accession>
<dbReference type="PANTHER" id="PTHR43124">
    <property type="entry name" value="PURINE EFFLUX PUMP PBUE"/>
    <property type="match status" value="1"/>
</dbReference>
<feature type="transmembrane region" description="Helical" evidence="6">
    <location>
        <begin position="321"/>
        <end position="338"/>
    </location>
</feature>
<dbReference type="Gene3D" id="1.20.1250.20">
    <property type="entry name" value="MFS general substrate transporter like domains"/>
    <property type="match status" value="2"/>
</dbReference>
<feature type="transmembrane region" description="Helical" evidence="6">
    <location>
        <begin position="86"/>
        <end position="106"/>
    </location>
</feature>
<feature type="transmembrane region" description="Helical" evidence="6">
    <location>
        <begin position="145"/>
        <end position="165"/>
    </location>
</feature>
<protein>
    <submittedName>
        <fullName evidence="8">Transporter</fullName>
    </submittedName>
</protein>
<dbReference type="OrthoDB" id="272777at2"/>
<reference evidence="8" key="1">
    <citation type="journal article" date="2015" name="Genome Announc.">
        <title>Complete Genome Sequence of the Bacteriochlorophyll b-Producing Photosynthetic Bacterium Blastochloris viridis.</title>
        <authorList>
            <person name="Tsukatani Y."/>
            <person name="Hirose Y."/>
            <person name="Harada J."/>
            <person name="Misawa N."/>
            <person name="Mori K."/>
            <person name="Inoue K."/>
            <person name="Tamiaki H."/>
        </authorList>
    </citation>
    <scope>NUCLEOTIDE SEQUENCE [LARGE SCALE GENOMIC DNA]</scope>
    <source>
        <strain evidence="8">DSM 133</strain>
    </source>
</reference>
<dbReference type="SUPFAM" id="SSF103473">
    <property type="entry name" value="MFS general substrate transporter"/>
    <property type="match status" value="1"/>
</dbReference>
<comment type="subcellular location">
    <subcellularLocation>
        <location evidence="1">Cell membrane</location>
        <topology evidence="1">Multi-pass membrane protein</topology>
    </subcellularLocation>
</comment>